<dbReference type="PROSITE" id="PS51686">
    <property type="entry name" value="SAM_MT_RSMB_NOP"/>
    <property type="match status" value="1"/>
</dbReference>
<dbReference type="SUPFAM" id="SSF53335">
    <property type="entry name" value="S-adenosyl-L-methionine-dependent methyltransferases"/>
    <property type="match status" value="1"/>
</dbReference>
<dbReference type="Gene3D" id="3.30.70.1170">
    <property type="entry name" value="Sun protein, domain 3"/>
    <property type="match status" value="1"/>
</dbReference>
<evidence type="ECO:0000256" key="2">
    <source>
        <dbReference type="ARBA" id="ARBA00022679"/>
    </source>
</evidence>
<evidence type="ECO:0000259" key="5">
    <source>
        <dbReference type="PROSITE" id="PS51686"/>
    </source>
</evidence>
<dbReference type="EMBL" id="UOGC01000091">
    <property type="protein sequence ID" value="VAX19571.1"/>
    <property type="molecule type" value="Genomic_DNA"/>
</dbReference>
<evidence type="ECO:0000256" key="4">
    <source>
        <dbReference type="ARBA" id="ARBA00022884"/>
    </source>
</evidence>
<dbReference type="PANTHER" id="PTHR22807:SF53">
    <property type="entry name" value="RIBOSOMAL RNA SMALL SUBUNIT METHYLTRANSFERASE B-RELATED"/>
    <property type="match status" value="1"/>
</dbReference>
<dbReference type="Gene3D" id="3.40.50.150">
    <property type="entry name" value="Vaccinia Virus protein VP39"/>
    <property type="match status" value="1"/>
</dbReference>
<dbReference type="Pfam" id="PF01189">
    <property type="entry name" value="Methyltr_RsmB-F"/>
    <property type="match status" value="1"/>
</dbReference>
<dbReference type="Pfam" id="PF01029">
    <property type="entry name" value="NusB"/>
    <property type="match status" value="1"/>
</dbReference>
<keyword evidence="1 6" id="KW-0489">Methyltransferase</keyword>
<dbReference type="InterPro" id="IPR049560">
    <property type="entry name" value="MeTrfase_RsmB-F_NOP2_cat"/>
</dbReference>
<protein>
    <submittedName>
        <fullName evidence="6">16S rRNA (Cytosine(967)-C(5))-methyltransferase</fullName>
        <ecNumber evidence="6">2.1.1.176</ecNumber>
    </submittedName>
</protein>
<dbReference type="Pfam" id="PF22458">
    <property type="entry name" value="RsmF-B_ferredox"/>
    <property type="match status" value="1"/>
</dbReference>
<dbReference type="GO" id="GO:0008173">
    <property type="term" value="F:RNA methyltransferase activity"/>
    <property type="evidence" value="ECO:0007669"/>
    <property type="project" value="InterPro"/>
</dbReference>
<dbReference type="EC" id="2.1.1.176" evidence="6"/>
<dbReference type="InterPro" id="IPR035926">
    <property type="entry name" value="NusB-like_sf"/>
</dbReference>
<dbReference type="InterPro" id="IPR029063">
    <property type="entry name" value="SAM-dependent_MTases_sf"/>
</dbReference>
<dbReference type="NCBIfam" id="NF011494">
    <property type="entry name" value="PRK14902.1"/>
    <property type="match status" value="1"/>
</dbReference>
<dbReference type="InterPro" id="IPR054728">
    <property type="entry name" value="RsmB-like_ferredoxin"/>
</dbReference>
<name>A0A3B1BYI7_9ZZZZ</name>
<dbReference type="Gene3D" id="1.10.940.10">
    <property type="entry name" value="NusB-like"/>
    <property type="match status" value="1"/>
</dbReference>
<accession>A0A3B1BYI7</accession>
<keyword evidence="2 6" id="KW-0808">Transferase</keyword>
<dbReference type="GO" id="GO:0003723">
    <property type="term" value="F:RNA binding"/>
    <property type="evidence" value="ECO:0007669"/>
    <property type="project" value="UniProtKB-KW"/>
</dbReference>
<dbReference type="PRINTS" id="PR02008">
    <property type="entry name" value="RCMTFAMILY"/>
</dbReference>
<dbReference type="InterPro" id="IPR023267">
    <property type="entry name" value="RCMT"/>
</dbReference>
<reference evidence="6" key="1">
    <citation type="submission" date="2018-06" db="EMBL/GenBank/DDBJ databases">
        <authorList>
            <person name="Zhirakovskaya E."/>
        </authorList>
    </citation>
    <scope>NUCLEOTIDE SEQUENCE</scope>
</reference>
<proteinExistence type="predicted"/>
<keyword evidence="3" id="KW-0949">S-adenosyl-L-methionine</keyword>
<evidence type="ECO:0000313" key="6">
    <source>
        <dbReference type="EMBL" id="VAX19571.1"/>
    </source>
</evidence>
<dbReference type="InterPro" id="IPR006027">
    <property type="entry name" value="NusB_RsmB_TIM44"/>
</dbReference>
<sequence length="442" mass="49031">METKKVFRLNALLEENTLKLDERDKRFVAELVYGVTRWKRSLDLIIDKLSKTPIQKINAPTLVLLRMGLYQIFEMSKTPLSAAVNETVNLARTHHKARHFAGFINGILRTSIRKTGADKERKNLADAIAPLIDNNSHASLAAGLKSSFPDWIAEKWINQFGLETAQRIMQKSNERAPVFFRLNDLKISPAEFAKNLAEWEMEAEPVNFANGMWHLIKGKITPASEPVLKGFIQPQDVSSFLAANILSVKPGDIVADICCGKGIKSGALASSMQNQGFIFCVDKSGGQLENLVTNMKRLGVSITQPVMADTAKSWPTKKMFNKIMIDAPCSGTGTLRRHPEGKWNKTPELVKDMTKIQRAILQTAVKHLAPNGSLVYSVCSIEPEEGTQIIDSILTNEPTLKRDKIKTSGTENFITPKGDLLILPGNNNMDGFYTALITKTAK</sequence>
<feature type="domain" description="SAM-dependent MTase RsmB/NOP-type" evidence="5">
    <location>
        <begin position="168"/>
        <end position="440"/>
    </location>
</feature>
<dbReference type="SUPFAM" id="SSF48013">
    <property type="entry name" value="NusB-like"/>
    <property type="match status" value="1"/>
</dbReference>
<gene>
    <name evidence="6" type="ORF">MNBD_NITROSPINAE01-188</name>
</gene>
<organism evidence="6">
    <name type="scientific">hydrothermal vent metagenome</name>
    <dbReference type="NCBI Taxonomy" id="652676"/>
    <lineage>
        <taxon>unclassified sequences</taxon>
        <taxon>metagenomes</taxon>
        <taxon>ecological metagenomes</taxon>
    </lineage>
</organism>
<dbReference type="AlphaFoldDB" id="A0A3B1BYI7"/>
<keyword evidence="4" id="KW-0694">RNA-binding</keyword>
<dbReference type="PANTHER" id="PTHR22807">
    <property type="entry name" value="NOP2 YEAST -RELATED NOL1/NOP2/FMU SUN DOMAIN-CONTAINING"/>
    <property type="match status" value="1"/>
</dbReference>
<dbReference type="GO" id="GO:0001510">
    <property type="term" value="P:RNA methylation"/>
    <property type="evidence" value="ECO:0007669"/>
    <property type="project" value="InterPro"/>
</dbReference>
<dbReference type="GO" id="GO:0006355">
    <property type="term" value="P:regulation of DNA-templated transcription"/>
    <property type="evidence" value="ECO:0007669"/>
    <property type="project" value="InterPro"/>
</dbReference>
<dbReference type="InterPro" id="IPR001678">
    <property type="entry name" value="MeTrfase_RsmB-F_NOP2_dom"/>
</dbReference>
<evidence type="ECO:0000256" key="1">
    <source>
        <dbReference type="ARBA" id="ARBA00022603"/>
    </source>
</evidence>
<evidence type="ECO:0000256" key="3">
    <source>
        <dbReference type="ARBA" id="ARBA00022691"/>
    </source>
</evidence>